<dbReference type="NCBIfam" id="TIGR01852">
    <property type="entry name" value="lipid_A_lpxA"/>
    <property type="match status" value="1"/>
</dbReference>
<evidence type="ECO:0000259" key="8">
    <source>
        <dbReference type="Pfam" id="PF13720"/>
    </source>
</evidence>
<evidence type="ECO:0000256" key="5">
    <source>
        <dbReference type="ARBA" id="ARBA00022737"/>
    </source>
</evidence>
<dbReference type="Pfam" id="PF13720">
    <property type="entry name" value="Acetyltransf_11"/>
    <property type="match status" value="1"/>
</dbReference>
<evidence type="ECO:0000256" key="3">
    <source>
        <dbReference type="ARBA" id="ARBA00022556"/>
    </source>
</evidence>
<dbReference type="AlphaFoldDB" id="A0A517MSG4"/>
<evidence type="ECO:0000256" key="6">
    <source>
        <dbReference type="ARBA" id="ARBA00023098"/>
    </source>
</evidence>
<dbReference type="Gene3D" id="2.160.10.10">
    <property type="entry name" value="Hexapeptide repeat proteins"/>
    <property type="match status" value="1"/>
</dbReference>
<gene>
    <name evidence="9" type="primary">lpxA_1</name>
    <name evidence="9" type="ORF">HG15A2_10910</name>
</gene>
<dbReference type="InterPro" id="IPR037157">
    <property type="entry name" value="Acetyltransf_C_sf"/>
</dbReference>
<sequence length="283" mass="30265">MSIHPMALVSPHAQVHNGVEIGPFSIVEAGATLGQDCQIAANVVIKSGVTLGRECVVHENTVIGGLAQHTSPTEEPGNVIVGERCTLRENVTIHRPLHSVSETRLGNDCFLMAGAHVAHDCFVGNNVILTNNVLLGGHVHVGDRACLGGSVAVHQFCRIGRLAMIGGCARVVQDVPPFVLADGESALIVGLNRIGLRRAGFDRAQVKSLKEAYRLVYREGLPFDEMIAAVETQFAGTPAAEFAEFFSTGRRGFVQERRSPVRGAIRLHPAAEKESVEGRRMAG</sequence>
<name>A0A517MSG4_9BACT</name>
<dbReference type="InterPro" id="IPR001451">
    <property type="entry name" value="Hexapep"/>
</dbReference>
<keyword evidence="5" id="KW-0677">Repeat</keyword>
<keyword evidence="2" id="KW-0444">Lipid biosynthesis</keyword>
<dbReference type="Proteomes" id="UP000319852">
    <property type="component" value="Chromosome"/>
</dbReference>
<dbReference type="GO" id="GO:0016020">
    <property type="term" value="C:membrane"/>
    <property type="evidence" value="ECO:0007669"/>
    <property type="project" value="GOC"/>
</dbReference>
<dbReference type="KEGG" id="amob:HG15A2_10910"/>
<proteinExistence type="predicted"/>
<dbReference type="PROSITE" id="PS00101">
    <property type="entry name" value="HEXAPEP_TRANSFERASES"/>
    <property type="match status" value="1"/>
</dbReference>
<accession>A0A517MSG4</accession>
<keyword evidence="6" id="KW-0443">Lipid metabolism</keyword>
<dbReference type="CDD" id="cd03351">
    <property type="entry name" value="LbH_UDP-GlcNAc_AT"/>
    <property type="match status" value="1"/>
</dbReference>
<dbReference type="GO" id="GO:0009245">
    <property type="term" value="P:lipid A biosynthetic process"/>
    <property type="evidence" value="ECO:0007669"/>
    <property type="project" value="UniProtKB-KW"/>
</dbReference>
<reference evidence="9 10" key="1">
    <citation type="submission" date="2019-02" db="EMBL/GenBank/DDBJ databases">
        <title>Deep-cultivation of Planctomycetes and their phenomic and genomic characterization uncovers novel biology.</title>
        <authorList>
            <person name="Wiegand S."/>
            <person name="Jogler M."/>
            <person name="Boedeker C."/>
            <person name="Pinto D."/>
            <person name="Vollmers J."/>
            <person name="Rivas-Marin E."/>
            <person name="Kohn T."/>
            <person name="Peeters S.H."/>
            <person name="Heuer A."/>
            <person name="Rast P."/>
            <person name="Oberbeckmann S."/>
            <person name="Bunk B."/>
            <person name="Jeske O."/>
            <person name="Meyerdierks A."/>
            <person name="Storesund J.E."/>
            <person name="Kallscheuer N."/>
            <person name="Luecker S."/>
            <person name="Lage O.M."/>
            <person name="Pohl T."/>
            <person name="Merkel B.J."/>
            <person name="Hornburger P."/>
            <person name="Mueller R.-W."/>
            <person name="Bruemmer F."/>
            <person name="Labrenz M."/>
            <person name="Spormann A.M."/>
            <person name="Op den Camp H."/>
            <person name="Overmann J."/>
            <person name="Amann R."/>
            <person name="Jetten M.S.M."/>
            <person name="Mascher T."/>
            <person name="Medema M.H."/>
            <person name="Devos D.P."/>
            <person name="Kaster A.-K."/>
            <person name="Ovreas L."/>
            <person name="Rohde M."/>
            <person name="Galperin M.Y."/>
            <person name="Jogler C."/>
        </authorList>
    </citation>
    <scope>NUCLEOTIDE SEQUENCE [LARGE SCALE GENOMIC DNA]</scope>
    <source>
        <strain evidence="9 10">HG15A2</strain>
    </source>
</reference>
<dbReference type="InterPro" id="IPR010137">
    <property type="entry name" value="Lipid_A_LpxA"/>
</dbReference>
<dbReference type="NCBIfam" id="NF003657">
    <property type="entry name" value="PRK05289.1"/>
    <property type="match status" value="1"/>
</dbReference>
<evidence type="ECO:0000256" key="1">
    <source>
        <dbReference type="ARBA" id="ARBA00022490"/>
    </source>
</evidence>
<dbReference type="SUPFAM" id="SSF51161">
    <property type="entry name" value="Trimeric LpxA-like enzymes"/>
    <property type="match status" value="1"/>
</dbReference>
<dbReference type="PANTHER" id="PTHR43480:SF1">
    <property type="entry name" value="ACYL-[ACYL-CARRIER-PROTEIN]--UDP-N-ACETYLGLUCOSAMINE O-ACYLTRANSFERASE, MITOCHONDRIAL-RELATED"/>
    <property type="match status" value="1"/>
</dbReference>
<dbReference type="PANTHER" id="PTHR43480">
    <property type="entry name" value="ACYL-[ACYL-CARRIER-PROTEIN]--UDP-N-ACETYLGLUCOSAMINE O-ACYLTRANSFERASE"/>
    <property type="match status" value="1"/>
</dbReference>
<keyword evidence="4 9" id="KW-0808">Transferase</keyword>
<keyword evidence="10" id="KW-1185">Reference proteome</keyword>
<feature type="domain" description="UDP N-acetylglucosamine O-acyltransferase C-terminal" evidence="8">
    <location>
        <begin position="174"/>
        <end position="253"/>
    </location>
</feature>
<dbReference type="InterPro" id="IPR018357">
    <property type="entry name" value="Hexapep_transf_CS"/>
</dbReference>
<protein>
    <submittedName>
        <fullName evidence="9">Acyl-[acyl-carrier-protein]--UDP-N-acetylglucosamine O-acyltransferase</fullName>
        <ecNumber evidence="9">2.3.1.129</ecNumber>
    </submittedName>
</protein>
<keyword evidence="7 9" id="KW-0012">Acyltransferase</keyword>
<evidence type="ECO:0000313" key="9">
    <source>
        <dbReference type="EMBL" id="QDS97824.1"/>
    </source>
</evidence>
<dbReference type="EC" id="2.3.1.129" evidence="9"/>
<dbReference type="PIRSF" id="PIRSF000456">
    <property type="entry name" value="UDP-GlcNAc_acltr"/>
    <property type="match status" value="1"/>
</dbReference>
<evidence type="ECO:0000256" key="4">
    <source>
        <dbReference type="ARBA" id="ARBA00022679"/>
    </source>
</evidence>
<dbReference type="OrthoDB" id="9807278at2"/>
<organism evidence="9 10">
    <name type="scientific">Adhaeretor mobilis</name>
    <dbReference type="NCBI Taxonomy" id="1930276"/>
    <lineage>
        <taxon>Bacteria</taxon>
        <taxon>Pseudomonadati</taxon>
        <taxon>Planctomycetota</taxon>
        <taxon>Planctomycetia</taxon>
        <taxon>Pirellulales</taxon>
        <taxon>Lacipirellulaceae</taxon>
        <taxon>Adhaeretor</taxon>
    </lineage>
</organism>
<dbReference type="GO" id="GO:0008780">
    <property type="term" value="F:acyl-[acyl-carrier-protein]-UDP-N-acetylglucosamine O-acyltransferase activity"/>
    <property type="evidence" value="ECO:0007669"/>
    <property type="project" value="UniProtKB-EC"/>
</dbReference>
<dbReference type="Pfam" id="PF00132">
    <property type="entry name" value="Hexapep"/>
    <property type="match status" value="2"/>
</dbReference>
<evidence type="ECO:0000313" key="10">
    <source>
        <dbReference type="Proteomes" id="UP000319852"/>
    </source>
</evidence>
<keyword evidence="1" id="KW-0963">Cytoplasm</keyword>
<dbReference type="RefSeq" id="WP_145058507.1">
    <property type="nucleotide sequence ID" value="NZ_CP036263.1"/>
</dbReference>
<dbReference type="EMBL" id="CP036263">
    <property type="protein sequence ID" value="QDS97824.1"/>
    <property type="molecule type" value="Genomic_DNA"/>
</dbReference>
<keyword evidence="3" id="KW-0441">Lipid A biosynthesis</keyword>
<dbReference type="InterPro" id="IPR011004">
    <property type="entry name" value="Trimer_LpxA-like_sf"/>
</dbReference>
<evidence type="ECO:0000256" key="2">
    <source>
        <dbReference type="ARBA" id="ARBA00022516"/>
    </source>
</evidence>
<evidence type="ECO:0000256" key="7">
    <source>
        <dbReference type="ARBA" id="ARBA00023315"/>
    </source>
</evidence>
<dbReference type="Gene3D" id="1.20.1180.10">
    <property type="entry name" value="Udp N-acetylglucosamine O-acyltransferase, C-terminal domain"/>
    <property type="match status" value="1"/>
</dbReference>
<dbReference type="InterPro" id="IPR029098">
    <property type="entry name" value="Acetyltransf_C"/>
</dbReference>